<comment type="caution">
    <text evidence="1">The sequence shown here is derived from an EMBL/GenBank/DDBJ whole genome shotgun (WGS) entry which is preliminary data.</text>
</comment>
<dbReference type="AlphaFoldDB" id="A0A438KHF5"/>
<evidence type="ECO:0000313" key="2">
    <source>
        <dbReference type="Proteomes" id="UP000288805"/>
    </source>
</evidence>
<organism evidence="1 2">
    <name type="scientific">Vitis vinifera</name>
    <name type="common">Grape</name>
    <dbReference type="NCBI Taxonomy" id="29760"/>
    <lineage>
        <taxon>Eukaryota</taxon>
        <taxon>Viridiplantae</taxon>
        <taxon>Streptophyta</taxon>
        <taxon>Embryophyta</taxon>
        <taxon>Tracheophyta</taxon>
        <taxon>Spermatophyta</taxon>
        <taxon>Magnoliopsida</taxon>
        <taxon>eudicotyledons</taxon>
        <taxon>Gunneridae</taxon>
        <taxon>Pentapetalae</taxon>
        <taxon>rosids</taxon>
        <taxon>Vitales</taxon>
        <taxon>Vitaceae</taxon>
        <taxon>Viteae</taxon>
        <taxon>Vitis</taxon>
    </lineage>
</organism>
<dbReference type="Proteomes" id="UP000288805">
    <property type="component" value="Unassembled WGS sequence"/>
</dbReference>
<evidence type="ECO:0000313" key="1">
    <source>
        <dbReference type="EMBL" id="RVX20627.1"/>
    </source>
</evidence>
<accession>A0A438KHF5</accession>
<name>A0A438KHF5_VITVI</name>
<protein>
    <submittedName>
        <fullName evidence="1">Uncharacterized protein</fullName>
    </submittedName>
</protein>
<gene>
    <name evidence="1" type="ORF">CK203_002526</name>
</gene>
<dbReference type="EMBL" id="QGNW01000006">
    <property type="protein sequence ID" value="RVX20627.1"/>
    <property type="molecule type" value="Genomic_DNA"/>
</dbReference>
<proteinExistence type="predicted"/>
<reference evidence="1 2" key="1">
    <citation type="journal article" date="2018" name="PLoS Genet.">
        <title>Population sequencing reveals clonal diversity and ancestral inbreeding in the grapevine cultivar Chardonnay.</title>
        <authorList>
            <person name="Roach M.J."/>
            <person name="Johnson D.L."/>
            <person name="Bohlmann J."/>
            <person name="van Vuuren H.J."/>
            <person name="Jones S.J."/>
            <person name="Pretorius I.S."/>
            <person name="Schmidt S.A."/>
            <person name="Borneman A.R."/>
        </authorList>
    </citation>
    <scope>NUCLEOTIDE SEQUENCE [LARGE SCALE GENOMIC DNA]</scope>
    <source>
        <strain evidence="2">cv. Chardonnay</strain>
        <tissue evidence="1">Leaf</tissue>
    </source>
</reference>
<sequence length="280" mass="31541">MSIVGVHDIHCRLKSYKLKLLSKLVVQHGFGVLFGMRSHVRKGVRVHDMPCEPKSCKLKLLGKLVEGKHGSFWCFYLSENLNENRDYILRAQKDDEEGDMFNLPQALPEALGHHCGGPLNLYNGQNLCSHFGMTTDGFKDQCINPEGFASFLGLLESIPFHNSDSNYGSFEYAMPDSRYIFLLLVPSTHRHLGKTNLPILWSELEDHQYGYLCELKATQQRKLIAQIAGLRTVSMSLATLASKLRLLCALPPCLLSCTKMSHEASWLMCLEQKILSRGAI</sequence>